<feature type="transmembrane region" description="Helical" evidence="1">
    <location>
        <begin position="38"/>
        <end position="55"/>
    </location>
</feature>
<comment type="caution">
    <text evidence="2">The sequence shown here is derived from an EMBL/GenBank/DDBJ whole genome shotgun (WGS) entry which is preliminary data.</text>
</comment>
<proteinExistence type="predicted"/>
<keyword evidence="1" id="KW-0472">Membrane</keyword>
<reference evidence="2 3" key="1">
    <citation type="journal article" date="2015" name="Genome Announc.">
        <title>Expanding the biotechnology potential of lactobacilli through comparative genomics of 213 strains and associated genera.</title>
        <authorList>
            <person name="Sun Z."/>
            <person name="Harris H.M."/>
            <person name="McCann A."/>
            <person name="Guo C."/>
            <person name="Argimon S."/>
            <person name="Zhang W."/>
            <person name="Yang X."/>
            <person name="Jeffery I.B."/>
            <person name="Cooney J.C."/>
            <person name="Kagawa T.F."/>
            <person name="Liu W."/>
            <person name="Song Y."/>
            <person name="Salvetti E."/>
            <person name="Wrobel A."/>
            <person name="Rasinkangas P."/>
            <person name="Parkhill J."/>
            <person name="Rea M.C."/>
            <person name="O'Sullivan O."/>
            <person name="Ritari J."/>
            <person name="Douillard F.P."/>
            <person name="Paul Ross R."/>
            <person name="Yang R."/>
            <person name="Briner A.E."/>
            <person name="Felis G.E."/>
            <person name="de Vos W.M."/>
            <person name="Barrangou R."/>
            <person name="Klaenhammer T.R."/>
            <person name="Caufield P.W."/>
            <person name="Cui Y."/>
            <person name="Zhang H."/>
            <person name="O'Toole P.W."/>
        </authorList>
    </citation>
    <scope>NUCLEOTIDE SEQUENCE [LARGE SCALE GENOMIC DNA]</scope>
    <source>
        <strain evidence="2 3">DSM 20003</strain>
    </source>
</reference>
<dbReference type="PATRIC" id="fig|1423726.3.peg.2906"/>
<gene>
    <name evidence="2" type="ORF">FC07_GL002796</name>
</gene>
<dbReference type="EMBL" id="AZDA01000046">
    <property type="protein sequence ID" value="KRK39076.1"/>
    <property type="molecule type" value="Genomic_DNA"/>
</dbReference>
<dbReference type="RefSeq" id="WP_057904452.1">
    <property type="nucleotide sequence ID" value="NZ_AZDA01000046.1"/>
</dbReference>
<keyword evidence="1" id="KW-0812">Transmembrane</keyword>
<evidence type="ECO:0000313" key="2">
    <source>
        <dbReference type="EMBL" id="KRK39076.1"/>
    </source>
</evidence>
<evidence type="ECO:0000313" key="3">
    <source>
        <dbReference type="Proteomes" id="UP000051461"/>
    </source>
</evidence>
<accession>A0A0R1H5C7</accession>
<dbReference type="Proteomes" id="UP000051461">
    <property type="component" value="Unassembled WGS sequence"/>
</dbReference>
<feature type="transmembrane region" description="Helical" evidence="1">
    <location>
        <begin position="12"/>
        <end position="32"/>
    </location>
</feature>
<name>A0A0R1H5C7_9LACO</name>
<protein>
    <submittedName>
        <fullName evidence="2">Uncharacterized protein</fullName>
    </submittedName>
</protein>
<keyword evidence="1" id="KW-1133">Transmembrane helix</keyword>
<keyword evidence="3" id="KW-1185">Reference proteome</keyword>
<organism evidence="2 3">
    <name type="scientific">Loigolactobacillus bifermentans DSM 20003</name>
    <dbReference type="NCBI Taxonomy" id="1423726"/>
    <lineage>
        <taxon>Bacteria</taxon>
        <taxon>Bacillati</taxon>
        <taxon>Bacillota</taxon>
        <taxon>Bacilli</taxon>
        <taxon>Lactobacillales</taxon>
        <taxon>Lactobacillaceae</taxon>
        <taxon>Loigolactobacillus</taxon>
    </lineage>
</organism>
<dbReference type="AlphaFoldDB" id="A0A0R1H5C7"/>
<sequence>MKTEGFVEKIIWLTLAVTFALLGSLVLLGINFKQLLPWLQAIVSVVFLVFFLSANHHQLRHDVKKALGHS</sequence>
<evidence type="ECO:0000256" key="1">
    <source>
        <dbReference type="SAM" id="Phobius"/>
    </source>
</evidence>